<name>A0A0K2U7K6_LEPSM</name>
<protein>
    <submittedName>
        <fullName evidence="2">Uncharacterized protein</fullName>
    </submittedName>
</protein>
<accession>A0A0K2U7K6</accession>
<feature type="region of interest" description="Disordered" evidence="1">
    <location>
        <begin position="34"/>
        <end position="87"/>
    </location>
</feature>
<evidence type="ECO:0000256" key="1">
    <source>
        <dbReference type="SAM" id="MobiDB-lite"/>
    </source>
</evidence>
<reference evidence="2" key="1">
    <citation type="submission" date="2014-05" db="EMBL/GenBank/DDBJ databases">
        <authorList>
            <person name="Chronopoulou M."/>
        </authorList>
    </citation>
    <scope>NUCLEOTIDE SEQUENCE</scope>
    <source>
        <tissue evidence="2">Whole organism</tissue>
    </source>
</reference>
<proteinExistence type="predicted"/>
<dbReference type="AlphaFoldDB" id="A0A0K2U7K6"/>
<organism evidence="2">
    <name type="scientific">Lepeophtheirus salmonis</name>
    <name type="common">Salmon louse</name>
    <name type="synonym">Caligus salmonis</name>
    <dbReference type="NCBI Taxonomy" id="72036"/>
    <lineage>
        <taxon>Eukaryota</taxon>
        <taxon>Metazoa</taxon>
        <taxon>Ecdysozoa</taxon>
        <taxon>Arthropoda</taxon>
        <taxon>Crustacea</taxon>
        <taxon>Multicrustacea</taxon>
        <taxon>Hexanauplia</taxon>
        <taxon>Copepoda</taxon>
        <taxon>Siphonostomatoida</taxon>
        <taxon>Caligidae</taxon>
        <taxon>Lepeophtheirus</taxon>
    </lineage>
</organism>
<feature type="compositionally biased region" description="Polar residues" evidence="1">
    <location>
        <begin position="63"/>
        <end position="87"/>
    </location>
</feature>
<sequence>MGSVCCSSPSRLHGQEIYEESLFLTHNKSKEESIIKPVDERKRSRPLTPYSRRPLTSPFVLTRPSTTTIDENNAETLEHSSISNGSQ</sequence>
<dbReference type="EMBL" id="HACA01016325">
    <property type="protein sequence ID" value="CDW33686.1"/>
    <property type="molecule type" value="Transcribed_RNA"/>
</dbReference>
<evidence type="ECO:0000313" key="2">
    <source>
        <dbReference type="EMBL" id="CDW33686.1"/>
    </source>
</evidence>